<evidence type="ECO:0000256" key="1">
    <source>
        <dbReference type="SAM" id="SignalP"/>
    </source>
</evidence>
<evidence type="ECO:0000259" key="2">
    <source>
        <dbReference type="Pfam" id="PF01433"/>
    </source>
</evidence>
<dbReference type="PANTHER" id="PTHR11533:SF174">
    <property type="entry name" value="PUROMYCIN-SENSITIVE AMINOPEPTIDASE-RELATED"/>
    <property type="match status" value="1"/>
</dbReference>
<proteinExistence type="predicted"/>
<name>A0ABY0T5G6_9PROT</name>
<protein>
    <recommendedName>
        <fullName evidence="2">Peptidase M1 membrane alanine aminopeptidase domain-containing protein</fullName>
    </recommendedName>
</protein>
<dbReference type="Gene3D" id="1.10.390.10">
    <property type="entry name" value="Neutral Protease Domain 2"/>
    <property type="match status" value="1"/>
</dbReference>
<feature type="chain" id="PRO_5046799291" description="Peptidase M1 membrane alanine aminopeptidase domain-containing protein" evidence="1">
    <location>
        <begin position="32"/>
        <end position="688"/>
    </location>
</feature>
<accession>A0ABY0T5G6</accession>
<feature type="signal peptide" evidence="1">
    <location>
        <begin position="1"/>
        <end position="31"/>
    </location>
</feature>
<dbReference type="Pfam" id="PF01433">
    <property type="entry name" value="Peptidase_M1"/>
    <property type="match status" value="1"/>
</dbReference>
<dbReference type="EMBL" id="FNKY01000001">
    <property type="protein sequence ID" value="SDQ25629.1"/>
    <property type="molecule type" value="Genomic_DNA"/>
</dbReference>
<dbReference type="Proteomes" id="UP000183471">
    <property type="component" value="Unassembled WGS sequence"/>
</dbReference>
<reference evidence="3 4" key="1">
    <citation type="submission" date="2016-10" db="EMBL/GenBank/DDBJ databases">
        <authorList>
            <person name="Varghese N."/>
            <person name="Submissions S."/>
        </authorList>
    </citation>
    <scope>NUCLEOTIDE SEQUENCE [LARGE SCALE GENOMIC DNA]</scope>
    <source>
        <strain evidence="3 4">Nl1</strain>
    </source>
</reference>
<dbReference type="RefSeq" id="WP_074630264.1">
    <property type="nucleotide sequence ID" value="NZ_FNKY01000001.1"/>
</dbReference>
<dbReference type="InterPro" id="IPR014782">
    <property type="entry name" value="Peptidase_M1_dom"/>
</dbReference>
<evidence type="ECO:0000313" key="4">
    <source>
        <dbReference type="Proteomes" id="UP000183471"/>
    </source>
</evidence>
<dbReference type="InterPro" id="IPR050344">
    <property type="entry name" value="Peptidase_M1_aminopeptidases"/>
</dbReference>
<keyword evidence="1" id="KW-0732">Signal</keyword>
<feature type="domain" description="Peptidase M1 membrane alanine aminopeptidase" evidence="2">
    <location>
        <begin position="308"/>
        <end position="448"/>
    </location>
</feature>
<organism evidence="3 4">
    <name type="scientific">Nitrosospira multiformis</name>
    <dbReference type="NCBI Taxonomy" id="1231"/>
    <lineage>
        <taxon>Bacteria</taxon>
        <taxon>Pseudomonadati</taxon>
        <taxon>Pseudomonadota</taxon>
        <taxon>Betaproteobacteria</taxon>
        <taxon>Nitrosomonadales</taxon>
        <taxon>Nitrosomonadaceae</taxon>
        <taxon>Nitrosospira</taxon>
    </lineage>
</organism>
<dbReference type="InterPro" id="IPR027268">
    <property type="entry name" value="Peptidase_M4/M1_CTD_sf"/>
</dbReference>
<comment type="caution">
    <text evidence="3">The sequence shown here is derived from an EMBL/GenBank/DDBJ whole genome shotgun (WGS) entry which is preliminary data.</text>
</comment>
<dbReference type="PANTHER" id="PTHR11533">
    <property type="entry name" value="PROTEASE M1 ZINC METALLOPROTEASE"/>
    <property type="match status" value="1"/>
</dbReference>
<gene>
    <name evidence="3" type="ORF">SAMN05216402_0041</name>
</gene>
<dbReference type="SUPFAM" id="SSF55486">
    <property type="entry name" value="Metalloproteases ('zincins'), catalytic domain"/>
    <property type="match status" value="1"/>
</dbReference>
<sequence length="688" mass="76149">MRRIGGARLCRIGRNVAWVLLPFFVATATSAASIVPAAAADTAEIHYDITVRINPGARTIEGRSVITAKTSEELTLVLGRRFEVMHGRVDATSLGPSAITGKMRAWRIPGDKQIPRRIEVHWRGELSALDTSLDHPQTLGRNEPASSDAGTFLPDSSGWYPYIAEKLASYHVSIELPGGQRGIVAGRLVEESETDEGYRAHFEFPAPTGGIDLMAGPYKVETSTMRGAGGKTIQLRTYFHPQIADLAPAYLSSVKSYIELYESWIGAYPFTEFSVVSSPTPTGFGMPTLTYLGIEVLRLPFIRSTSLGHEVLHNWWGNGVYPDYAQGNWSEGLTTFMADYAYKERESPEAAREMRRGWLRDFAALSPGQDAPLTTFTSRTHGATQIVGYNKAAMTFLMLRDLLGRETFDHALQAFWREQRFRIASWADLRGAFQTVSKQDLNSFFDQWLTRAGAPVVRIAEAKRTKSDSGYRVNVTLEQAAPEYRLRVPVAIRTGEGEEMRTLDLEHGRQTFTLDVRTLPLEVILDPDLRLFRRLMPDEAPPILRQIMVDRAAVTILLPESGEVRGTAETLAGKLQNRALKLVPATDSLPSAPALVIGLEEQVDAWLARHQLPRRPEIVRGKGSAHAWTVSRSDGMTLAVVSAREAASLAALIRPLPHYGRQSYVIFDGAKAIGRGAWPTRVQAVKLD</sequence>
<evidence type="ECO:0000313" key="3">
    <source>
        <dbReference type="EMBL" id="SDQ25629.1"/>
    </source>
</evidence>
<keyword evidence="4" id="KW-1185">Reference proteome</keyword>